<evidence type="ECO:0000256" key="7">
    <source>
        <dbReference type="SAM" id="MobiDB-lite"/>
    </source>
</evidence>
<dbReference type="PROSITE" id="PS51462">
    <property type="entry name" value="NUDIX"/>
    <property type="match status" value="1"/>
</dbReference>
<evidence type="ECO:0000256" key="3">
    <source>
        <dbReference type="ARBA" id="ARBA00022723"/>
    </source>
</evidence>
<dbReference type="AlphaFoldDB" id="A0A6I6DPB2"/>
<gene>
    <name evidence="9" type="ORF">D7D94_02975</name>
</gene>
<dbReference type="KEGG" id="moj:D7D94_02975"/>
<feature type="domain" description="Nudix hydrolase" evidence="8">
    <location>
        <begin position="83"/>
        <end position="217"/>
    </location>
</feature>
<comment type="cofactor">
    <cofactor evidence="2">
        <name>Mg(2+)</name>
        <dbReference type="ChEBI" id="CHEBI:18420"/>
    </cofactor>
</comment>
<dbReference type="InterPro" id="IPR045121">
    <property type="entry name" value="CoAse"/>
</dbReference>
<dbReference type="OrthoDB" id="9802805at2"/>
<dbReference type="InterPro" id="IPR000086">
    <property type="entry name" value="NUDIX_hydrolase_dom"/>
</dbReference>
<dbReference type="Pfam" id="PF00293">
    <property type="entry name" value="NUDIX"/>
    <property type="match status" value="1"/>
</dbReference>
<keyword evidence="4" id="KW-0378">Hydrolase</keyword>
<dbReference type="SUPFAM" id="SSF55811">
    <property type="entry name" value="Nudix"/>
    <property type="match status" value="1"/>
</dbReference>
<comment type="cofactor">
    <cofactor evidence="1">
        <name>Mn(2+)</name>
        <dbReference type="ChEBI" id="CHEBI:29035"/>
    </cofactor>
</comment>
<feature type="region of interest" description="Disordered" evidence="7">
    <location>
        <begin position="60"/>
        <end position="88"/>
    </location>
</feature>
<dbReference type="InterPro" id="IPR015797">
    <property type="entry name" value="NUDIX_hydrolase-like_dom_sf"/>
</dbReference>
<evidence type="ECO:0000256" key="5">
    <source>
        <dbReference type="ARBA" id="ARBA00022842"/>
    </source>
</evidence>
<keyword evidence="5" id="KW-0460">Magnesium</keyword>
<keyword evidence="6" id="KW-0464">Manganese</keyword>
<evidence type="ECO:0000256" key="6">
    <source>
        <dbReference type="ARBA" id="ARBA00023211"/>
    </source>
</evidence>
<dbReference type="CDD" id="cd03426">
    <property type="entry name" value="NUDIX_CoAse_Nudt7"/>
    <property type="match status" value="1"/>
</dbReference>
<reference evidence="9 10" key="1">
    <citation type="submission" date="2018-09" db="EMBL/GenBank/DDBJ databases">
        <title>Whole genome sequencing of Microbacterium oryzae strain MB-10T.</title>
        <authorList>
            <person name="Das S.K."/>
        </authorList>
    </citation>
    <scope>NUCLEOTIDE SEQUENCE [LARGE SCALE GENOMIC DNA]</scope>
    <source>
        <strain evidence="9 10">MB-10</strain>
    </source>
</reference>
<dbReference type="Gene3D" id="3.90.79.10">
    <property type="entry name" value="Nucleoside Triphosphate Pyrophosphohydrolase"/>
    <property type="match status" value="1"/>
</dbReference>
<dbReference type="GO" id="GO:0010945">
    <property type="term" value="F:coenzyme A diphosphatase activity"/>
    <property type="evidence" value="ECO:0007669"/>
    <property type="project" value="InterPro"/>
</dbReference>
<accession>A0A6I6DPB2</accession>
<evidence type="ECO:0000256" key="1">
    <source>
        <dbReference type="ARBA" id="ARBA00001936"/>
    </source>
</evidence>
<dbReference type="Proteomes" id="UP000422989">
    <property type="component" value="Chromosome"/>
</dbReference>
<dbReference type="GO" id="GO:0046872">
    <property type="term" value="F:metal ion binding"/>
    <property type="evidence" value="ECO:0007669"/>
    <property type="project" value="UniProtKB-KW"/>
</dbReference>
<keyword evidence="3" id="KW-0479">Metal-binding</keyword>
<sequence length="264" mass="27869">MPSEPLPPATARAQLEALAADRDFAGPWATERARMMPAAGRPAAVLVLFGVLDDLPAADAPTSSVADAPVRAAETPAPHDAAPREPDARPIVSRDLDVLLLARATTLRSHPGQVAFPGGRVDAHDADVTAAALREAHEETGLDLAGVDVLGELASIPVPASGHLVTPVLAWWRRPSAVRVVDVAESSAVFRAPVADLLSPASRFTSVTHHRGSTWRGPAFVVPDPRTGEERVVWGFTAGVLDAMFDRLGWTLPWDASRTLDVPA</sequence>
<evidence type="ECO:0000313" key="9">
    <source>
        <dbReference type="EMBL" id="QGU26745.1"/>
    </source>
</evidence>
<protein>
    <submittedName>
        <fullName evidence="9">CoA pyrophosphatase</fullName>
    </submittedName>
</protein>
<dbReference type="EMBL" id="CP032550">
    <property type="protein sequence ID" value="QGU26745.1"/>
    <property type="molecule type" value="Genomic_DNA"/>
</dbReference>
<name>A0A6I6DPB2_9MICO</name>
<dbReference type="PANTHER" id="PTHR12992">
    <property type="entry name" value="NUDIX HYDROLASE"/>
    <property type="match status" value="1"/>
</dbReference>
<keyword evidence="10" id="KW-1185">Reference proteome</keyword>
<dbReference type="RefSeq" id="WP_156241148.1">
    <property type="nucleotide sequence ID" value="NZ_BAAAZL010000002.1"/>
</dbReference>
<proteinExistence type="predicted"/>
<evidence type="ECO:0000256" key="2">
    <source>
        <dbReference type="ARBA" id="ARBA00001946"/>
    </source>
</evidence>
<organism evidence="9 10">
    <name type="scientific">Microbacterium oryzae</name>
    <dbReference type="NCBI Taxonomy" id="743009"/>
    <lineage>
        <taxon>Bacteria</taxon>
        <taxon>Bacillati</taxon>
        <taxon>Actinomycetota</taxon>
        <taxon>Actinomycetes</taxon>
        <taxon>Micrococcales</taxon>
        <taxon>Microbacteriaceae</taxon>
        <taxon>Microbacterium</taxon>
    </lineage>
</organism>
<dbReference type="PANTHER" id="PTHR12992:SF11">
    <property type="entry name" value="MITOCHONDRIAL COENZYME A DIPHOSPHATASE NUDT8"/>
    <property type="match status" value="1"/>
</dbReference>
<evidence type="ECO:0000259" key="8">
    <source>
        <dbReference type="PROSITE" id="PS51462"/>
    </source>
</evidence>
<evidence type="ECO:0000256" key="4">
    <source>
        <dbReference type="ARBA" id="ARBA00022801"/>
    </source>
</evidence>
<evidence type="ECO:0000313" key="10">
    <source>
        <dbReference type="Proteomes" id="UP000422989"/>
    </source>
</evidence>